<gene>
    <name evidence="3" type="ORF">D3874_06565</name>
</gene>
<name>A0A418W9V3_9PROT</name>
<protein>
    <submittedName>
        <fullName evidence="3">IS1182 family transposase</fullName>
    </submittedName>
</protein>
<sequence length="478" mass="51856">MGHIEGSSRDQRELVAASLDERLDEAHVVRVIDAFVETLDLQALGFSRVAAGTLGRPAFHPGDLLKLYVYGYSNQMRSSRRLEREAVRNLEVQWLINRLMPSFKTIADFRKDHAQAIVAVTRSFVGFCRGHSLLGGALVAIDGSKIEAVASRKKVLTPKALAKQAAALDAKIAGYLAAMDAADRDDAAAEPAGSAPAVAAALAALRQRREDIQAQTKALADQGLSQLVIGEAEARLMKTAHHGHQVAYNAQTAVDGRHGLIAAFELTSDGNDLGQLLPMAEQAKAVLEVEALTVVADTGYSNGEQGKACAAAGITAAVPRPETVQTRDTTLFSRDAFRYDAAGDRWTCPAGATLTLFKTSQTEKVRHYRTEACAGCALKPQCTKAARRTIARHFYEDDRQAMHRHASDDPGLMKRRRELAEHPFGHMKWLLGYPRFLVRGLEKARSELALAVLGFNLKRAITILGVPAILDALRVEPA</sequence>
<evidence type="ECO:0000313" key="3">
    <source>
        <dbReference type="EMBL" id="RJF86724.1"/>
    </source>
</evidence>
<dbReference type="Pfam" id="PF13751">
    <property type="entry name" value="DDE_Tnp_1_6"/>
    <property type="match status" value="1"/>
</dbReference>
<dbReference type="InterPro" id="IPR008490">
    <property type="entry name" value="Transposase_InsH_N"/>
</dbReference>
<dbReference type="AlphaFoldDB" id="A0A418W9V3"/>
<comment type="caution">
    <text evidence="3">The sequence shown here is derived from an EMBL/GenBank/DDBJ whole genome shotgun (WGS) entry which is preliminary data.</text>
</comment>
<dbReference type="NCBIfam" id="NF033551">
    <property type="entry name" value="transpos_IS1182"/>
    <property type="match status" value="1"/>
</dbReference>
<dbReference type="InterPro" id="IPR025668">
    <property type="entry name" value="Tnp_DDE_dom"/>
</dbReference>
<keyword evidence="4" id="KW-1185">Reference proteome</keyword>
<feature type="domain" description="Transposase DDE" evidence="2">
    <location>
        <begin position="347"/>
        <end position="459"/>
    </location>
</feature>
<evidence type="ECO:0000259" key="2">
    <source>
        <dbReference type="Pfam" id="PF13751"/>
    </source>
</evidence>
<dbReference type="Pfam" id="PF05598">
    <property type="entry name" value="DUF772"/>
    <property type="match status" value="1"/>
</dbReference>
<dbReference type="EMBL" id="QYUK01000011">
    <property type="protein sequence ID" value="RJF86724.1"/>
    <property type="molecule type" value="Genomic_DNA"/>
</dbReference>
<organism evidence="3 4">
    <name type="scientific">Oleomonas cavernae</name>
    <dbReference type="NCBI Taxonomy" id="2320859"/>
    <lineage>
        <taxon>Bacteria</taxon>
        <taxon>Pseudomonadati</taxon>
        <taxon>Pseudomonadota</taxon>
        <taxon>Alphaproteobacteria</taxon>
        <taxon>Acetobacterales</taxon>
        <taxon>Acetobacteraceae</taxon>
        <taxon>Oleomonas</taxon>
    </lineage>
</organism>
<feature type="domain" description="Transposase InsH N-terminal" evidence="1">
    <location>
        <begin position="18"/>
        <end position="111"/>
    </location>
</feature>
<dbReference type="PANTHER" id="PTHR33408">
    <property type="entry name" value="TRANSPOSASE"/>
    <property type="match status" value="1"/>
</dbReference>
<accession>A0A418W9V3</accession>
<dbReference type="OrthoDB" id="9774608at2"/>
<proteinExistence type="predicted"/>
<dbReference type="RefSeq" id="WP_119777369.1">
    <property type="nucleotide sequence ID" value="NZ_QYUK01000011.1"/>
</dbReference>
<dbReference type="InterPro" id="IPR047629">
    <property type="entry name" value="IS1182_transpos"/>
</dbReference>
<dbReference type="Proteomes" id="UP000284605">
    <property type="component" value="Unassembled WGS sequence"/>
</dbReference>
<reference evidence="3 4" key="1">
    <citation type="submission" date="2018-09" db="EMBL/GenBank/DDBJ databases">
        <authorList>
            <person name="Zhu H."/>
        </authorList>
    </citation>
    <scope>NUCLEOTIDE SEQUENCE [LARGE SCALE GENOMIC DNA]</scope>
    <source>
        <strain evidence="3 4">K1W22B-8</strain>
    </source>
</reference>
<dbReference type="PANTHER" id="PTHR33408:SF2">
    <property type="entry name" value="TRANSPOSASE DDE DOMAIN-CONTAINING PROTEIN"/>
    <property type="match status" value="1"/>
</dbReference>
<evidence type="ECO:0000313" key="4">
    <source>
        <dbReference type="Proteomes" id="UP000284605"/>
    </source>
</evidence>
<evidence type="ECO:0000259" key="1">
    <source>
        <dbReference type="Pfam" id="PF05598"/>
    </source>
</evidence>